<dbReference type="EMBL" id="UZAJ01040654">
    <property type="protein sequence ID" value="VDP15843.1"/>
    <property type="molecule type" value="Genomic_DNA"/>
</dbReference>
<accession>A0A183I377</accession>
<dbReference type="InterPro" id="IPR032675">
    <property type="entry name" value="LRR_dom_sf"/>
</dbReference>
<evidence type="ECO:0000313" key="3">
    <source>
        <dbReference type="EMBL" id="VDP15843.1"/>
    </source>
</evidence>
<dbReference type="InterPro" id="IPR016024">
    <property type="entry name" value="ARM-type_fold"/>
</dbReference>
<dbReference type="InterPro" id="IPR051341">
    <property type="entry name" value="Zyg-11_UBL_adapter"/>
</dbReference>
<dbReference type="SUPFAM" id="SSF48371">
    <property type="entry name" value="ARM repeat"/>
    <property type="match status" value="1"/>
</dbReference>
<protein>
    <submittedName>
        <fullName evidence="5">Zyg-11 related, cell cycle regulator</fullName>
    </submittedName>
</protein>
<feature type="domain" description="Protein zer-1 homolog-like C-terminal" evidence="2">
    <location>
        <begin position="341"/>
        <end position="654"/>
    </location>
</feature>
<evidence type="ECO:0000256" key="1">
    <source>
        <dbReference type="ARBA" id="ARBA00022786"/>
    </source>
</evidence>
<dbReference type="AlphaFoldDB" id="A0A183I377"/>
<reference evidence="5" key="1">
    <citation type="submission" date="2016-06" db="UniProtKB">
        <authorList>
            <consortium name="WormBaseParasite"/>
        </authorList>
    </citation>
    <scope>IDENTIFICATION</scope>
</reference>
<sequence length="654" mass="74701">MANNFYNEFYDENMDSSPLSLFRLSLQAVAKMMYEDHWFPCIGNPLPSEISDSLMVTLRLNSWLNSETMALFDKRFRLTEVRLFVHLPSCFLTVMPVGMLRMHPIKRLSIRDNSAGDSVRNLHNILQLLGPHALTSLEYIDISGTTAVTCISCLSELKYLTTLIVSETPGFGDAELRMVCKEMRHMKVLDLSQTVITTIAPLFDIGTLVIRDVVASDIPWWPRLRFLDIAGNALNFHSLLLTIDHITKFISMHPHLVFISILDTCLNRHPYHYPYERDKPLQIANAGTRAQCLLSLQQYWRPDRETFASHALQAVYYLLQTTYDEFQPADLRLTVRGVVLSMLNHKKNIAIQMAGSACLYHLCKSKRINQLTAQETRYCVDRCLDAAENHPRMVQLQKNVWLTVCSDYLLQSLNFNIFRTCEVALESMVNTRDSSVSRQSLYFYEWERAKIFLLMTIAVVSILAPKLPTEQSHLLATNKRYVAHLIEMINENLTNPDNGHDNFNNFTVKFTLSALWNLTDESPVTCRLFVQLGGIAAAFGVLDQYQNNTNIQTKVLGLLNNIAEVKSLKRRIVHHRYVRTVLELLESDLVPDNYAAAVSNARHIDVSYFAAGILANLLDCGPWTFEPTSDHCNQSLILAVKRWPKALLTMVAYR</sequence>
<dbReference type="WBParaSite" id="OFLC_0001419701-mRNA-1">
    <property type="protein sequence ID" value="OFLC_0001419701-mRNA-1"/>
    <property type="gene ID" value="OFLC_0001419701"/>
</dbReference>
<keyword evidence="1" id="KW-0833">Ubl conjugation pathway</keyword>
<dbReference type="Gene3D" id="1.25.10.10">
    <property type="entry name" value="Leucine-rich Repeat Variant"/>
    <property type="match status" value="1"/>
</dbReference>
<dbReference type="InterPro" id="IPR055142">
    <property type="entry name" value="ZER1-like_C"/>
</dbReference>
<name>A0A183I377_9BILA</name>
<organism evidence="5">
    <name type="scientific">Onchocerca flexuosa</name>
    <dbReference type="NCBI Taxonomy" id="387005"/>
    <lineage>
        <taxon>Eukaryota</taxon>
        <taxon>Metazoa</taxon>
        <taxon>Ecdysozoa</taxon>
        <taxon>Nematoda</taxon>
        <taxon>Chromadorea</taxon>
        <taxon>Rhabditida</taxon>
        <taxon>Spirurina</taxon>
        <taxon>Spiruromorpha</taxon>
        <taxon>Filarioidea</taxon>
        <taxon>Onchocercidae</taxon>
        <taxon>Onchocerca</taxon>
    </lineage>
</organism>
<evidence type="ECO:0000313" key="5">
    <source>
        <dbReference type="WBParaSite" id="OFLC_0001419701-mRNA-1"/>
    </source>
</evidence>
<dbReference type="PANTHER" id="PTHR12904:SF22">
    <property type="entry name" value="ZYG-11 FAMILY MEMBER B, CELL CYCLE REGULATOR"/>
    <property type="match status" value="1"/>
</dbReference>
<dbReference type="Proteomes" id="UP000267606">
    <property type="component" value="Unassembled WGS sequence"/>
</dbReference>
<evidence type="ECO:0000313" key="4">
    <source>
        <dbReference type="Proteomes" id="UP000267606"/>
    </source>
</evidence>
<dbReference type="Gene3D" id="3.80.10.10">
    <property type="entry name" value="Ribonuclease Inhibitor"/>
    <property type="match status" value="1"/>
</dbReference>
<keyword evidence="4" id="KW-1185">Reference proteome</keyword>
<proteinExistence type="predicted"/>
<dbReference type="STRING" id="387005.A0A183I377"/>
<gene>
    <name evidence="3" type="ORF">OFLC_LOCUS14189</name>
</gene>
<dbReference type="InterPro" id="IPR011989">
    <property type="entry name" value="ARM-like"/>
</dbReference>
<dbReference type="GO" id="GO:0031462">
    <property type="term" value="C:Cul2-RING ubiquitin ligase complex"/>
    <property type="evidence" value="ECO:0007669"/>
    <property type="project" value="TreeGrafter"/>
</dbReference>
<dbReference type="Pfam" id="PF22964">
    <property type="entry name" value="ZER1-like_2nd"/>
    <property type="match status" value="1"/>
</dbReference>
<dbReference type="PANTHER" id="PTHR12904">
    <property type="match status" value="1"/>
</dbReference>
<reference evidence="3 4" key="2">
    <citation type="submission" date="2018-11" db="EMBL/GenBank/DDBJ databases">
        <authorList>
            <consortium name="Pathogen Informatics"/>
        </authorList>
    </citation>
    <scope>NUCLEOTIDE SEQUENCE [LARGE SCALE GENOMIC DNA]</scope>
</reference>
<dbReference type="SUPFAM" id="SSF52047">
    <property type="entry name" value="RNI-like"/>
    <property type="match status" value="1"/>
</dbReference>
<evidence type="ECO:0000259" key="2">
    <source>
        <dbReference type="Pfam" id="PF22964"/>
    </source>
</evidence>